<protein>
    <submittedName>
        <fullName evidence="1">Uncharacterized protein</fullName>
    </submittedName>
</protein>
<sequence length="57" mass="6238">GEQLQARIDGSPQRDPALRTSLVCWWEEVGDHLEGVGLLGSPAAQLSFGLERSRNFS</sequence>
<dbReference type="EMBL" id="OX596110">
    <property type="protein sequence ID" value="CAN0327508.1"/>
    <property type="molecule type" value="Genomic_DNA"/>
</dbReference>
<accession>A0AC59Z9Q3</accession>
<dbReference type="Proteomes" id="UP001162501">
    <property type="component" value="Chromosome 26"/>
</dbReference>
<feature type="non-terminal residue" evidence="1">
    <location>
        <position position="57"/>
    </location>
</feature>
<evidence type="ECO:0000313" key="2">
    <source>
        <dbReference type="Proteomes" id="UP001162501"/>
    </source>
</evidence>
<reference evidence="1" key="1">
    <citation type="submission" date="2023-05" db="EMBL/GenBank/DDBJ databases">
        <authorList>
            <consortium name="ELIXIR-Norway"/>
        </authorList>
    </citation>
    <scope>NUCLEOTIDE SEQUENCE</scope>
</reference>
<gene>
    <name evidence="1" type="ORF">MRATA1EN22A_LOCUS15726</name>
</gene>
<evidence type="ECO:0000313" key="1">
    <source>
        <dbReference type="EMBL" id="CAN0327508.1"/>
    </source>
</evidence>
<feature type="non-terminal residue" evidence="1">
    <location>
        <position position="1"/>
    </location>
</feature>
<organism evidence="1 2">
    <name type="scientific">Rangifer tarandus platyrhynchus</name>
    <name type="common">Svalbard reindeer</name>
    <dbReference type="NCBI Taxonomy" id="3082113"/>
    <lineage>
        <taxon>Eukaryota</taxon>
        <taxon>Metazoa</taxon>
        <taxon>Chordata</taxon>
        <taxon>Craniata</taxon>
        <taxon>Vertebrata</taxon>
        <taxon>Euteleostomi</taxon>
        <taxon>Mammalia</taxon>
        <taxon>Eutheria</taxon>
        <taxon>Laurasiatheria</taxon>
        <taxon>Artiodactyla</taxon>
        <taxon>Ruminantia</taxon>
        <taxon>Pecora</taxon>
        <taxon>Cervidae</taxon>
        <taxon>Odocoileinae</taxon>
        <taxon>Rangifer</taxon>
    </lineage>
</organism>
<proteinExistence type="predicted"/>
<name>A0AC59Z9Q3_RANTA</name>
<reference evidence="1" key="2">
    <citation type="submission" date="2025-03" db="EMBL/GenBank/DDBJ databases">
        <authorList>
            <consortium name="ELIXIR-Norway"/>
            <consortium name="Elixir Norway"/>
        </authorList>
    </citation>
    <scope>NUCLEOTIDE SEQUENCE</scope>
</reference>